<proteinExistence type="predicted"/>
<name>A0A1M7GPP8_RUMFL</name>
<dbReference type="GO" id="GO:0008270">
    <property type="term" value="F:zinc ion binding"/>
    <property type="evidence" value="ECO:0007669"/>
    <property type="project" value="InterPro"/>
</dbReference>
<feature type="domain" description="DUF3991" evidence="1">
    <location>
        <begin position="128"/>
        <end position="201"/>
    </location>
</feature>
<dbReference type="Proteomes" id="UP000184394">
    <property type="component" value="Unassembled WGS sequence"/>
</dbReference>
<protein>
    <recommendedName>
        <fullName evidence="1">DUF3991 domain-containing protein</fullName>
    </recommendedName>
</protein>
<dbReference type="RefSeq" id="WP_072948201.1">
    <property type="nucleotide sequence ID" value="NZ_FRCT01000001.1"/>
</dbReference>
<accession>A0A1M7GPP8</accession>
<gene>
    <name evidence="2" type="ORF">SAMN04487860_101429</name>
</gene>
<evidence type="ECO:0000259" key="1">
    <source>
        <dbReference type="Pfam" id="PF13154"/>
    </source>
</evidence>
<dbReference type="Gene3D" id="3.90.580.10">
    <property type="entry name" value="Zinc finger, CHC2-type domain"/>
    <property type="match status" value="1"/>
</dbReference>
<evidence type="ECO:0000313" key="2">
    <source>
        <dbReference type="EMBL" id="SHM18374.1"/>
    </source>
</evidence>
<dbReference type="GO" id="GO:0003677">
    <property type="term" value="F:DNA binding"/>
    <property type="evidence" value="ECO:0007669"/>
    <property type="project" value="InterPro"/>
</dbReference>
<reference evidence="2 3" key="1">
    <citation type="submission" date="2016-11" db="EMBL/GenBank/DDBJ databases">
        <authorList>
            <person name="Jaros S."/>
            <person name="Januszkiewicz K."/>
            <person name="Wedrychowicz H."/>
        </authorList>
    </citation>
    <scope>NUCLEOTIDE SEQUENCE [LARGE SCALE GENOMIC DNA]</scope>
    <source>
        <strain evidence="2 3">Y1</strain>
    </source>
</reference>
<dbReference type="SUPFAM" id="SSF57783">
    <property type="entry name" value="Zinc beta-ribbon"/>
    <property type="match status" value="1"/>
</dbReference>
<dbReference type="Pfam" id="PF13154">
    <property type="entry name" value="DUF3991"/>
    <property type="match status" value="1"/>
</dbReference>
<evidence type="ECO:0000313" key="3">
    <source>
        <dbReference type="Proteomes" id="UP000184394"/>
    </source>
</evidence>
<dbReference type="Gene3D" id="3.40.1360.10">
    <property type="match status" value="1"/>
</dbReference>
<dbReference type="SUPFAM" id="SSF56731">
    <property type="entry name" value="DNA primase core"/>
    <property type="match status" value="1"/>
</dbReference>
<organism evidence="2 3">
    <name type="scientific">Ruminococcus flavefaciens</name>
    <dbReference type="NCBI Taxonomy" id="1265"/>
    <lineage>
        <taxon>Bacteria</taxon>
        <taxon>Bacillati</taxon>
        <taxon>Bacillota</taxon>
        <taxon>Clostridia</taxon>
        <taxon>Eubacteriales</taxon>
        <taxon>Oscillospiraceae</taxon>
        <taxon>Ruminococcus</taxon>
    </lineage>
</organism>
<dbReference type="AlphaFoldDB" id="A0A1M7GPP8"/>
<dbReference type="InterPro" id="IPR025054">
    <property type="entry name" value="DUF3991"/>
</dbReference>
<sequence>MRITDEQKQAAHEVDLVSYLESKGYEFNHRGTSYKLRIAKPFPGDMSSVSIFDDRKGWKRWSNGDHGGDAISFLQKNMGMSFQEAILELTGSGVAYVAPPPNTDNHIHETKALVLPKKCDGKYSRAFAYLNKTRFIDSQVISKMIADKKIFQDDHNNVVFVGYNEDKKAAFACVRGTNTNVQYRGDCDGSDKRYAFSMEGKGNSGKLYVFEAPIDLLSHATMANKITGKEDAWIAHSRISLAGTSDVALVHYLSSHPEVKEIHFVLDNDKAGREAVAKYKPKYEEKGYKVVGHVLKNKDMNDELKAYINTAYVKKQQHKCALY</sequence>
<dbReference type="GO" id="GO:0006260">
    <property type="term" value="P:DNA replication"/>
    <property type="evidence" value="ECO:0007669"/>
    <property type="project" value="InterPro"/>
</dbReference>
<dbReference type="Pfam" id="PF13155">
    <property type="entry name" value="Toprim_2"/>
    <property type="match status" value="1"/>
</dbReference>
<dbReference type="InterPro" id="IPR036977">
    <property type="entry name" value="DNA_primase_Znf_CHC2"/>
</dbReference>
<dbReference type="EMBL" id="FRCT01000001">
    <property type="protein sequence ID" value="SHM18374.1"/>
    <property type="molecule type" value="Genomic_DNA"/>
</dbReference>